<evidence type="ECO:0000256" key="3">
    <source>
        <dbReference type="ARBA" id="ARBA00022679"/>
    </source>
</evidence>
<keyword evidence="3" id="KW-0808">Transferase</keyword>
<name>A0A814QHC3_9BILA</name>
<keyword evidence="4" id="KW-0520">NAD</keyword>
<reference evidence="7" key="1">
    <citation type="submission" date="2021-02" db="EMBL/GenBank/DDBJ databases">
        <authorList>
            <person name="Nowell W R."/>
        </authorList>
    </citation>
    <scope>NUCLEOTIDE SEQUENCE</scope>
</reference>
<gene>
    <name evidence="8" type="ORF">JBS370_LOCUS21203</name>
    <name evidence="7" type="ORF">ZHD862_LOCUS18551</name>
</gene>
<dbReference type="SUPFAM" id="SSF52949">
    <property type="entry name" value="Macro domain-like"/>
    <property type="match status" value="1"/>
</dbReference>
<dbReference type="GO" id="GO:0010629">
    <property type="term" value="P:negative regulation of gene expression"/>
    <property type="evidence" value="ECO:0007669"/>
    <property type="project" value="TreeGrafter"/>
</dbReference>
<evidence type="ECO:0000256" key="4">
    <source>
        <dbReference type="ARBA" id="ARBA00023027"/>
    </source>
</evidence>
<evidence type="ECO:0000256" key="1">
    <source>
        <dbReference type="ARBA" id="ARBA00004123"/>
    </source>
</evidence>
<dbReference type="InterPro" id="IPR002589">
    <property type="entry name" value="Macro_dom"/>
</dbReference>
<dbReference type="EMBL" id="CAJOBD010002775">
    <property type="protein sequence ID" value="CAF3907281.1"/>
    <property type="molecule type" value="Genomic_DNA"/>
</dbReference>
<dbReference type="AlphaFoldDB" id="A0A814QHC3"/>
<evidence type="ECO:0000256" key="5">
    <source>
        <dbReference type="ARBA" id="ARBA00023242"/>
    </source>
</evidence>
<evidence type="ECO:0000313" key="7">
    <source>
        <dbReference type="EMBL" id="CAF1119501.1"/>
    </source>
</evidence>
<keyword evidence="2" id="KW-0328">Glycosyltransferase</keyword>
<feature type="domain" description="Macro" evidence="6">
    <location>
        <begin position="1006"/>
        <end position="1185"/>
    </location>
</feature>
<dbReference type="Proteomes" id="UP000663836">
    <property type="component" value="Unassembled WGS sequence"/>
</dbReference>
<sequence length="1238" mass="142564">MATAFDLFDEVLHAFDNSHRNEMTFIELHNILINRNIDITTDELIRVIRSPSLLNLFNLQSISNDLYLIQLKPKLTLCEACLQKGCKNKMKCTKLHLCRYISHFSNKPLEKPCYYPHKLSDHMNNKILLRRFNYDILNENLLLNLLRHYYKMNHEQSRIENHINSNRSLSSQSSRINSNNIQGKQRILQSVQSRPLSQLNKSSILIDKAIERQLDISIPSEQDAPDIDLEIIELILATKNIIIERTLEKQVSNEFYRRYTLQFKNKQVIDNILQNEQIIMYNNIPIKMKRTIRQQDKKIFALKFKTNQKIDSIRLNLYVETLVGKVHPNIFDMTNDDNDEQIYLIRCEQPIDFEHLYKVHSAKNTLQGYRITIIKVYETESLEVSFVNDSYHKSMSISRLHQLIGEHRWQQDVFACLCIRNQTSAEIELINAEVTAKWLSEANRIEEDMSLAIHPIIDFIQSSEKNEDDGDDEEIINLFTTSNISSPLNVSNDSQKSENESGLYTIKPDWRIVLTHPVFGDEYRKYIRENLNISANITGSSIQVPNEYIRKELARYTNMFIQKFIFQELSNLDKIQVKIIKNNYSRMAHKWQKDTNTTLIAARRDIMNELFPSLSSSSRQQNKLISTPTFSNKQSPTSRKQEQQLISPIKETLISQTKSSEDYSQILSYPIENSVYFPFFTSSNPFSDRLTTYLLNTFNVKLDIKSISSVKIILELKGQHKDISDARPALTNLFASLKTKIYSDKNDSCKFSIPDIYRVVQCKFDQCSIISSCSYSTKNNGSLLIRYFANNPQFGIDEQEIDDIIQNNLFNISYHVLITSKKLEINFEELQKKIQQRSDYGQDICCLYNYRKGSTEKICLPSLHLCGTESIVRQIYQEIKRIADEYTPTLCNIQLTSNQVNFLLHICSADLIKFEKEYETDNIDLRSTLKIDTTSQFLAPKYLHEKIKLFLFEMSQIQMLSKDIKCSTQLINNKKQEFNDLAFKNRCLLSITPSSSSLSQSTTSNRIIPNTTKISSGTINVSYGDLTTEQSEVLVICSSSKELRDSVIKAAGKQIVQELNGKDLKKDVTDTSVGNLKQAKRLLFLPWEPPSTLITNQNIDALCQSILIFIQQAIQYTIQEKFKSIAFPAIGCGGYGIPADIIATIMIDSVRQQLNANPATQLVITFVVQQSNVFDVFNAKLQDTSTITTNNRTRSSSLSYLSNQEKFNISLITSNFNIDIAKKLLANIENILASSIST</sequence>
<protein>
    <recommendedName>
        <fullName evidence="6">Macro domain-containing protein</fullName>
    </recommendedName>
</protein>
<evidence type="ECO:0000259" key="6">
    <source>
        <dbReference type="PROSITE" id="PS51154"/>
    </source>
</evidence>
<organism evidence="7 9">
    <name type="scientific">Rotaria sordida</name>
    <dbReference type="NCBI Taxonomy" id="392033"/>
    <lineage>
        <taxon>Eukaryota</taxon>
        <taxon>Metazoa</taxon>
        <taxon>Spiralia</taxon>
        <taxon>Gnathifera</taxon>
        <taxon>Rotifera</taxon>
        <taxon>Eurotatoria</taxon>
        <taxon>Bdelloidea</taxon>
        <taxon>Philodinida</taxon>
        <taxon>Philodinidae</taxon>
        <taxon>Rotaria</taxon>
    </lineage>
</organism>
<dbReference type="GO" id="GO:0005737">
    <property type="term" value="C:cytoplasm"/>
    <property type="evidence" value="ECO:0007669"/>
    <property type="project" value="TreeGrafter"/>
</dbReference>
<dbReference type="PROSITE" id="PS51154">
    <property type="entry name" value="MACRO"/>
    <property type="match status" value="1"/>
</dbReference>
<dbReference type="Gene3D" id="3.40.220.10">
    <property type="entry name" value="Leucine Aminopeptidase, subunit E, domain 1"/>
    <property type="match status" value="1"/>
</dbReference>
<comment type="subcellular location">
    <subcellularLocation>
        <location evidence="1">Nucleus</location>
    </subcellularLocation>
</comment>
<dbReference type="EMBL" id="CAJNOT010000968">
    <property type="protein sequence ID" value="CAF1119501.1"/>
    <property type="molecule type" value="Genomic_DNA"/>
</dbReference>
<dbReference type="GO" id="GO:0003714">
    <property type="term" value="F:transcription corepressor activity"/>
    <property type="evidence" value="ECO:0007669"/>
    <property type="project" value="TreeGrafter"/>
</dbReference>
<dbReference type="PANTHER" id="PTHR14453">
    <property type="entry name" value="PARP/ZINC FINGER CCCH TYPE DOMAIN CONTAINING PROTEIN"/>
    <property type="match status" value="1"/>
</dbReference>
<dbReference type="PANTHER" id="PTHR14453:SF67">
    <property type="entry name" value="POLY [ADP-RIBOSE] POLYMERASE"/>
    <property type="match status" value="1"/>
</dbReference>
<evidence type="ECO:0000256" key="2">
    <source>
        <dbReference type="ARBA" id="ARBA00022676"/>
    </source>
</evidence>
<dbReference type="GO" id="GO:0005634">
    <property type="term" value="C:nucleus"/>
    <property type="evidence" value="ECO:0007669"/>
    <property type="project" value="UniProtKB-SubCell"/>
</dbReference>
<dbReference type="Proteomes" id="UP000663864">
    <property type="component" value="Unassembled WGS sequence"/>
</dbReference>
<keyword evidence="5" id="KW-0539">Nucleus</keyword>
<accession>A0A814QHC3</accession>
<evidence type="ECO:0000313" key="9">
    <source>
        <dbReference type="Proteomes" id="UP000663864"/>
    </source>
</evidence>
<dbReference type="InterPro" id="IPR052056">
    <property type="entry name" value="Mono-ARTD/PARP"/>
</dbReference>
<dbReference type="InterPro" id="IPR043472">
    <property type="entry name" value="Macro_dom-like"/>
</dbReference>
<dbReference type="GO" id="GO:0016757">
    <property type="term" value="F:glycosyltransferase activity"/>
    <property type="evidence" value="ECO:0007669"/>
    <property type="project" value="UniProtKB-KW"/>
</dbReference>
<evidence type="ECO:0000313" key="8">
    <source>
        <dbReference type="EMBL" id="CAF3907281.1"/>
    </source>
</evidence>
<comment type="caution">
    <text evidence="7">The sequence shown here is derived from an EMBL/GenBank/DDBJ whole genome shotgun (WGS) entry which is preliminary data.</text>
</comment>
<proteinExistence type="predicted"/>